<feature type="compositionally biased region" description="Basic residues" evidence="1">
    <location>
        <begin position="448"/>
        <end position="471"/>
    </location>
</feature>
<feature type="region of interest" description="Disordered" evidence="1">
    <location>
        <begin position="138"/>
        <end position="184"/>
    </location>
</feature>
<evidence type="ECO:0000256" key="1">
    <source>
        <dbReference type="SAM" id="MobiDB-lite"/>
    </source>
</evidence>
<proteinExistence type="predicted"/>
<feature type="compositionally biased region" description="Low complexity" evidence="1">
    <location>
        <begin position="530"/>
        <end position="539"/>
    </location>
</feature>
<protein>
    <recommendedName>
        <fullName evidence="2">PB1-like domain-containing protein</fullName>
    </recommendedName>
</protein>
<dbReference type="AlphaFoldDB" id="A0A445A6T9"/>
<keyword evidence="4" id="KW-1185">Reference proteome</keyword>
<dbReference type="EMBL" id="SDMP01000013">
    <property type="protein sequence ID" value="RYR22160.1"/>
    <property type="molecule type" value="Genomic_DNA"/>
</dbReference>
<dbReference type="Proteomes" id="UP000289738">
    <property type="component" value="Chromosome B03"/>
</dbReference>
<name>A0A445A6T9_ARAHY</name>
<feature type="compositionally biased region" description="Basic residues" evidence="1">
    <location>
        <begin position="408"/>
        <end position="419"/>
    </location>
</feature>
<evidence type="ECO:0000313" key="3">
    <source>
        <dbReference type="EMBL" id="RYR22160.1"/>
    </source>
</evidence>
<feature type="region of interest" description="Disordered" evidence="1">
    <location>
        <begin position="89"/>
        <end position="111"/>
    </location>
</feature>
<comment type="caution">
    <text evidence="3">The sequence shown here is derived from an EMBL/GenBank/DDBJ whole genome shotgun (WGS) entry which is preliminary data.</text>
</comment>
<dbReference type="PANTHER" id="PTHR31973:SF187">
    <property type="entry name" value="MUTATOR TRANSPOSASE MUDRA PROTEIN"/>
    <property type="match status" value="1"/>
</dbReference>
<accession>A0A445A6T9</accession>
<gene>
    <name evidence="3" type="ORF">Ahy_B03g067441</name>
</gene>
<dbReference type="Pfam" id="PF26130">
    <property type="entry name" value="PB1-like"/>
    <property type="match status" value="1"/>
</dbReference>
<evidence type="ECO:0000259" key="2">
    <source>
        <dbReference type="Pfam" id="PF26130"/>
    </source>
</evidence>
<reference evidence="3 4" key="1">
    <citation type="submission" date="2019-01" db="EMBL/GenBank/DDBJ databases">
        <title>Sequencing of cultivated peanut Arachis hypogaea provides insights into genome evolution and oil improvement.</title>
        <authorList>
            <person name="Chen X."/>
        </authorList>
    </citation>
    <scope>NUCLEOTIDE SEQUENCE [LARGE SCALE GENOMIC DNA]</scope>
    <source>
        <strain evidence="4">cv. Fuhuasheng</strain>
        <tissue evidence="3">Leaves</tissue>
    </source>
</reference>
<sequence length="591" mass="67135">MKGQATVVKDIDGDWWSVFEAYEELRQFGYLKFTIAALWYKDATANDSKSHLKLLKGDSEAIEMCSIAGKRGFVDLFVVHEVGDAERFSEEGQIGSGDHYSSSEDSDDLTYLSSNEKGVSAKDIHFTDSEEVYDYESGFGEENSVPKDSNAEKGKRVVTSDLDDEEAADSDHLEQDHMIGGQDLRGDYTEEDAYCEGQKFRVYKPEKDMGKYKWKVGTLYESRQEFKDTVAAFAVQTARNIKFKKCDLVRVQAVCQKNFPFWLYAHKVGEESTWKLRSMNLQHTYMQTHRVGIMHSKWPGTQFKKKVESDRRIKVKDLVAKAHKKWNLTVTKSMTAKTKQEVLSQIQGAFREQYRRINDYCGELLRINPGSTKEAYLTCYQEVIHPVDGPDLWERTQYDDVMPPPYRRPSHRPVKKRKQGPADEDNRSQNHLSRRGQVQRCSNCGAVGHKKGGCTKPKKKAPASTKRRKKDTSKLVSGQIVQTGKKRKTALSLPHLPATQPRKSNPRPKKPAVWPNKPAPQPKKASTQPNTQAQPKNKAAAAATFTSNKQFLSQPLERKRHFSVIQSGAPHVPLHKLKLIAKLPPSEWGNL</sequence>
<feature type="domain" description="PB1-like" evidence="2">
    <location>
        <begin position="2"/>
        <end position="80"/>
    </location>
</feature>
<feature type="region of interest" description="Disordered" evidence="1">
    <location>
        <begin position="395"/>
        <end position="539"/>
    </location>
</feature>
<dbReference type="InterPro" id="IPR058594">
    <property type="entry name" value="PB1-like_dom_pln"/>
</dbReference>
<dbReference type="PANTHER" id="PTHR31973">
    <property type="entry name" value="POLYPROTEIN, PUTATIVE-RELATED"/>
    <property type="match status" value="1"/>
</dbReference>
<evidence type="ECO:0000313" key="4">
    <source>
        <dbReference type="Proteomes" id="UP000289738"/>
    </source>
</evidence>
<organism evidence="3 4">
    <name type="scientific">Arachis hypogaea</name>
    <name type="common">Peanut</name>
    <dbReference type="NCBI Taxonomy" id="3818"/>
    <lineage>
        <taxon>Eukaryota</taxon>
        <taxon>Viridiplantae</taxon>
        <taxon>Streptophyta</taxon>
        <taxon>Embryophyta</taxon>
        <taxon>Tracheophyta</taxon>
        <taxon>Spermatophyta</taxon>
        <taxon>Magnoliopsida</taxon>
        <taxon>eudicotyledons</taxon>
        <taxon>Gunneridae</taxon>
        <taxon>Pentapetalae</taxon>
        <taxon>rosids</taxon>
        <taxon>fabids</taxon>
        <taxon>Fabales</taxon>
        <taxon>Fabaceae</taxon>
        <taxon>Papilionoideae</taxon>
        <taxon>50 kb inversion clade</taxon>
        <taxon>dalbergioids sensu lato</taxon>
        <taxon>Dalbergieae</taxon>
        <taxon>Pterocarpus clade</taxon>
        <taxon>Arachis</taxon>
    </lineage>
</organism>